<reference evidence="2" key="1">
    <citation type="journal article" date="2015" name="Nature">
        <title>Complex archaea that bridge the gap between prokaryotes and eukaryotes.</title>
        <authorList>
            <person name="Spang A."/>
            <person name="Saw J.H."/>
            <person name="Jorgensen S.L."/>
            <person name="Zaremba-Niedzwiedzka K."/>
            <person name="Martijn J."/>
            <person name="Lind A.E."/>
            <person name="van Eijk R."/>
            <person name="Schleper C."/>
            <person name="Guy L."/>
            <person name="Ettema T.J."/>
        </authorList>
    </citation>
    <scope>NUCLEOTIDE SEQUENCE</scope>
</reference>
<sequence length="57" mass="6930">MSEVPKDELGFIAYYHKHKNDIKDILNDLKEFELKRYSDMMRTLTKLREKLEGKLKE</sequence>
<name>A0A0F9IPF5_9ZZZZ</name>
<feature type="coiled-coil region" evidence="1">
    <location>
        <begin position="15"/>
        <end position="54"/>
    </location>
</feature>
<dbReference type="EMBL" id="LAZR01020377">
    <property type="protein sequence ID" value="KKL89112.1"/>
    <property type="molecule type" value="Genomic_DNA"/>
</dbReference>
<protein>
    <submittedName>
        <fullName evidence="2">Uncharacterized protein</fullName>
    </submittedName>
</protein>
<proteinExistence type="predicted"/>
<organism evidence="2">
    <name type="scientific">marine sediment metagenome</name>
    <dbReference type="NCBI Taxonomy" id="412755"/>
    <lineage>
        <taxon>unclassified sequences</taxon>
        <taxon>metagenomes</taxon>
        <taxon>ecological metagenomes</taxon>
    </lineage>
</organism>
<evidence type="ECO:0000256" key="1">
    <source>
        <dbReference type="SAM" id="Coils"/>
    </source>
</evidence>
<comment type="caution">
    <text evidence="2">The sequence shown here is derived from an EMBL/GenBank/DDBJ whole genome shotgun (WGS) entry which is preliminary data.</text>
</comment>
<dbReference type="AlphaFoldDB" id="A0A0F9IPF5"/>
<gene>
    <name evidence="2" type="ORF">LCGC14_1917890</name>
</gene>
<keyword evidence="1" id="KW-0175">Coiled coil</keyword>
<accession>A0A0F9IPF5</accession>
<evidence type="ECO:0000313" key="2">
    <source>
        <dbReference type="EMBL" id="KKL89112.1"/>
    </source>
</evidence>